<feature type="non-terminal residue" evidence="2">
    <location>
        <position position="1"/>
    </location>
</feature>
<gene>
    <name evidence="2" type="ORF">AVEN_198661_1</name>
</gene>
<evidence type="ECO:0000256" key="1">
    <source>
        <dbReference type="SAM" id="Phobius"/>
    </source>
</evidence>
<accession>A0A4Y2HCN7</accession>
<keyword evidence="1" id="KW-0812">Transmembrane</keyword>
<comment type="caution">
    <text evidence="2">The sequence shown here is derived from an EMBL/GenBank/DDBJ whole genome shotgun (WGS) entry which is preliminary data.</text>
</comment>
<dbReference type="AlphaFoldDB" id="A0A4Y2HCN7"/>
<sequence>CEEGFSGFLCDINNNIKANTSILGISLIVFCFFLFVTLVGVLCCGCQKVRYNRCDNSKHF</sequence>
<name>A0A4Y2HCN7_ARAVE</name>
<dbReference type="EMBL" id="BGPR01102427">
    <property type="protein sequence ID" value="GBM63039.1"/>
    <property type="molecule type" value="Genomic_DNA"/>
</dbReference>
<feature type="transmembrane region" description="Helical" evidence="1">
    <location>
        <begin position="22"/>
        <end position="43"/>
    </location>
</feature>
<keyword evidence="3" id="KW-1185">Reference proteome</keyword>
<protein>
    <submittedName>
        <fullName evidence="2">Uncharacterized protein</fullName>
    </submittedName>
</protein>
<evidence type="ECO:0000313" key="3">
    <source>
        <dbReference type="Proteomes" id="UP000499080"/>
    </source>
</evidence>
<keyword evidence="1" id="KW-0472">Membrane</keyword>
<reference evidence="2 3" key="1">
    <citation type="journal article" date="2019" name="Sci. Rep.">
        <title>Orb-weaving spider Araneus ventricosus genome elucidates the spidroin gene catalogue.</title>
        <authorList>
            <person name="Kono N."/>
            <person name="Nakamura H."/>
            <person name="Ohtoshi R."/>
            <person name="Moran D.A.P."/>
            <person name="Shinohara A."/>
            <person name="Yoshida Y."/>
            <person name="Fujiwara M."/>
            <person name="Mori M."/>
            <person name="Tomita M."/>
            <person name="Arakawa K."/>
        </authorList>
    </citation>
    <scope>NUCLEOTIDE SEQUENCE [LARGE SCALE GENOMIC DNA]</scope>
</reference>
<evidence type="ECO:0000313" key="2">
    <source>
        <dbReference type="EMBL" id="GBM63039.1"/>
    </source>
</evidence>
<proteinExistence type="predicted"/>
<keyword evidence="1" id="KW-1133">Transmembrane helix</keyword>
<dbReference type="Proteomes" id="UP000499080">
    <property type="component" value="Unassembled WGS sequence"/>
</dbReference>
<organism evidence="2 3">
    <name type="scientific">Araneus ventricosus</name>
    <name type="common">Orbweaver spider</name>
    <name type="synonym">Epeira ventricosa</name>
    <dbReference type="NCBI Taxonomy" id="182803"/>
    <lineage>
        <taxon>Eukaryota</taxon>
        <taxon>Metazoa</taxon>
        <taxon>Ecdysozoa</taxon>
        <taxon>Arthropoda</taxon>
        <taxon>Chelicerata</taxon>
        <taxon>Arachnida</taxon>
        <taxon>Araneae</taxon>
        <taxon>Araneomorphae</taxon>
        <taxon>Entelegynae</taxon>
        <taxon>Araneoidea</taxon>
        <taxon>Araneidae</taxon>
        <taxon>Araneus</taxon>
    </lineage>
</organism>